<keyword evidence="1" id="KW-0812">Transmembrane</keyword>
<comment type="caution">
    <text evidence="3">The sequence shown here is derived from an EMBL/GenBank/DDBJ whole genome shotgun (WGS) entry which is preliminary data.</text>
</comment>
<keyword evidence="1" id="KW-0472">Membrane</keyword>
<keyword evidence="2" id="KW-0732">Signal</keyword>
<evidence type="ECO:0000256" key="1">
    <source>
        <dbReference type="SAM" id="Phobius"/>
    </source>
</evidence>
<keyword evidence="1" id="KW-1133">Transmembrane helix</keyword>
<sequence>MKPSLGSAAMKAYTRLLGIVAVVAMATLGPAAAASAHEERPTRELDGTGSVPVYRTTGPTLLVCKTDPADFATRIAAFPADLKAANEQLWTQCQQDGYRHIQQAVDAAHLPGTNIKILPGVYLEEPSIAPASPQCAAMENGAVRGRIYGYPVLTWDQQLACPHLANLVAILGKKNLQLEGTGANPADVLVDAQYKKLNAIRADNADGVYFRNMSAQRAQFNAFYIMETDGFVVDRTMGRWNDEYAFLTFAVDHGLYTDCEGYGNGDSAFYPGAASNINKDRGHDVPRYAVEIQRCYGHHNTLGYSGTAGDSVWVHDSVFTENTAGIATDSAFPDHPGMPQNHSKFENNVIANNNTDYYRHIVDGTCKKPFEQRGYEQGVVCPAVGLPVGAGVVNPGGNYNIWRGNHIYGNRYSGFVTSFVPGFVRNDTGFAQQFDTSHHNRYLDNVMGVSEQGEAKPNGLNFWWDGQGVGSCWTDMSDTNIRTVPGCGDDDLPAIGSHRYLGEPAGTLKMYACAGYDGGRQHLPSDCDWYGEYAASGLARIEVKWALGGAVLLGLLAIGLYYRRLRASKRALLGLLLAVGGLSVGVFGTIETGSVLHPIGLALYGAGFALLGLALRGTHARGLGAATLIVAVFALLGAVDHGLIMIPYLPVSPALLRVLTEVVWIPWALGAVLVAVRAPAAAPTAPEPRPEPVTA</sequence>
<dbReference type="Proteomes" id="UP000659904">
    <property type="component" value="Unassembled WGS sequence"/>
</dbReference>
<evidence type="ECO:0000313" key="3">
    <source>
        <dbReference type="EMBL" id="GIG00651.1"/>
    </source>
</evidence>
<feature type="transmembrane region" description="Helical" evidence="1">
    <location>
        <begin position="596"/>
        <end position="615"/>
    </location>
</feature>
<evidence type="ECO:0000256" key="2">
    <source>
        <dbReference type="SAM" id="SignalP"/>
    </source>
</evidence>
<feature type="transmembrane region" description="Helical" evidence="1">
    <location>
        <begin position="545"/>
        <end position="562"/>
    </location>
</feature>
<evidence type="ECO:0000313" key="4">
    <source>
        <dbReference type="Proteomes" id="UP000659904"/>
    </source>
</evidence>
<reference evidence="3 4" key="1">
    <citation type="submission" date="2021-01" db="EMBL/GenBank/DDBJ databases">
        <title>Whole genome shotgun sequence of Catellatospora citrea NBRC 14495.</title>
        <authorList>
            <person name="Komaki H."/>
            <person name="Tamura T."/>
        </authorList>
    </citation>
    <scope>NUCLEOTIDE SEQUENCE [LARGE SCALE GENOMIC DNA]</scope>
    <source>
        <strain evidence="3 4">NBRC 14495</strain>
    </source>
</reference>
<organism evidence="3 4">
    <name type="scientific">Catellatospora citrea</name>
    <dbReference type="NCBI Taxonomy" id="53366"/>
    <lineage>
        <taxon>Bacteria</taxon>
        <taxon>Bacillati</taxon>
        <taxon>Actinomycetota</taxon>
        <taxon>Actinomycetes</taxon>
        <taxon>Micromonosporales</taxon>
        <taxon>Micromonosporaceae</taxon>
        <taxon>Catellatospora</taxon>
    </lineage>
</organism>
<dbReference type="InterPro" id="IPR011050">
    <property type="entry name" value="Pectin_lyase_fold/virulence"/>
</dbReference>
<dbReference type="EMBL" id="BONH01000030">
    <property type="protein sequence ID" value="GIG00651.1"/>
    <property type="molecule type" value="Genomic_DNA"/>
</dbReference>
<proteinExistence type="predicted"/>
<name>A0A8J3KP89_9ACTN</name>
<accession>A0A8J3KP89</accession>
<dbReference type="AlphaFoldDB" id="A0A8J3KP89"/>
<feature type="signal peptide" evidence="2">
    <location>
        <begin position="1"/>
        <end position="33"/>
    </location>
</feature>
<dbReference type="Gene3D" id="2.160.20.10">
    <property type="entry name" value="Single-stranded right-handed beta-helix, Pectin lyase-like"/>
    <property type="match status" value="1"/>
</dbReference>
<gene>
    <name evidence="3" type="ORF">Cci01nite_57440</name>
</gene>
<dbReference type="SUPFAM" id="SSF51126">
    <property type="entry name" value="Pectin lyase-like"/>
    <property type="match status" value="1"/>
</dbReference>
<dbReference type="InterPro" id="IPR012334">
    <property type="entry name" value="Pectin_lyas_fold"/>
</dbReference>
<evidence type="ECO:0008006" key="5">
    <source>
        <dbReference type="Google" id="ProtNLM"/>
    </source>
</evidence>
<feature type="chain" id="PRO_5035165151" description="Parallel beta helix pectate lyase-like protein" evidence="2">
    <location>
        <begin position="34"/>
        <end position="695"/>
    </location>
</feature>
<feature type="transmembrane region" description="Helical" evidence="1">
    <location>
        <begin position="654"/>
        <end position="676"/>
    </location>
</feature>
<feature type="transmembrane region" description="Helical" evidence="1">
    <location>
        <begin position="622"/>
        <end position="648"/>
    </location>
</feature>
<protein>
    <recommendedName>
        <fullName evidence="5">Parallel beta helix pectate lyase-like protein</fullName>
    </recommendedName>
</protein>
<keyword evidence="4" id="KW-1185">Reference proteome</keyword>
<feature type="transmembrane region" description="Helical" evidence="1">
    <location>
        <begin position="571"/>
        <end position="590"/>
    </location>
</feature>